<name>A0A2G3AA21_CAPAN</name>
<dbReference type="AlphaFoldDB" id="A0A2G3AA21"/>
<dbReference type="Gramene" id="PHT91064">
    <property type="protein sequence ID" value="PHT91064"/>
    <property type="gene ID" value="T459_06177"/>
</dbReference>
<organism evidence="1 2">
    <name type="scientific">Capsicum annuum</name>
    <name type="common">Capsicum pepper</name>
    <dbReference type="NCBI Taxonomy" id="4072"/>
    <lineage>
        <taxon>Eukaryota</taxon>
        <taxon>Viridiplantae</taxon>
        <taxon>Streptophyta</taxon>
        <taxon>Embryophyta</taxon>
        <taxon>Tracheophyta</taxon>
        <taxon>Spermatophyta</taxon>
        <taxon>Magnoliopsida</taxon>
        <taxon>eudicotyledons</taxon>
        <taxon>Gunneridae</taxon>
        <taxon>Pentapetalae</taxon>
        <taxon>asterids</taxon>
        <taxon>lamiids</taxon>
        <taxon>Solanales</taxon>
        <taxon>Solanaceae</taxon>
        <taxon>Solanoideae</taxon>
        <taxon>Capsiceae</taxon>
        <taxon>Capsicum</taxon>
    </lineage>
</organism>
<dbReference type="OMA" id="VFYIECK"/>
<proteinExistence type="predicted"/>
<dbReference type="Proteomes" id="UP000222542">
    <property type="component" value="Unassembled WGS sequence"/>
</dbReference>
<comment type="caution">
    <text evidence="1">The sequence shown here is derived from an EMBL/GenBank/DDBJ whole genome shotgun (WGS) entry which is preliminary data.</text>
</comment>
<gene>
    <name evidence="1" type="ORF">T459_06177</name>
</gene>
<reference evidence="1 2" key="2">
    <citation type="journal article" date="2017" name="Genome Biol.">
        <title>New reference genome sequences of hot pepper reveal the massive evolution of plant disease-resistance genes by retroduplication.</title>
        <authorList>
            <person name="Kim S."/>
            <person name="Park J."/>
            <person name="Yeom S.I."/>
            <person name="Kim Y.M."/>
            <person name="Seo E."/>
            <person name="Kim K.T."/>
            <person name="Kim M.S."/>
            <person name="Lee J.M."/>
            <person name="Cheong K."/>
            <person name="Shin H.S."/>
            <person name="Kim S.B."/>
            <person name="Han K."/>
            <person name="Lee J."/>
            <person name="Park M."/>
            <person name="Lee H.A."/>
            <person name="Lee H.Y."/>
            <person name="Lee Y."/>
            <person name="Oh S."/>
            <person name="Lee J.H."/>
            <person name="Choi E."/>
            <person name="Choi E."/>
            <person name="Lee S.E."/>
            <person name="Jeon J."/>
            <person name="Kim H."/>
            <person name="Choi G."/>
            <person name="Song H."/>
            <person name="Lee J."/>
            <person name="Lee S.C."/>
            <person name="Kwon J.K."/>
            <person name="Lee H.Y."/>
            <person name="Koo N."/>
            <person name="Hong Y."/>
            <person name="Kim R.W."/>
            <person name="Kang W.H."/>
            <person name="Huh J.H."/>
            <person name="Kang B.C."/>
            <person name="Yang T.J."/>
            <person name="Lee Y.H."/>
            <person name="Bennetzen J.L."/>
            <person name="Choi D."/>
        </authorList>
    </citation>
    <scope>NUCLEOTIDE SEQUENCE [LARGE SCALE GENOMIC DNA]</scope>
    <source>
        <strain evidence="2">cv. CM334</strain>
    </source>
</reference>
<evidence type="ECO:0000313" key="2">
    <source>
        <dbReference type="Proteomes" id="UP000222542"/>
    </source>
</evidence>
<dbReference type="STRING" id="4072.A0A2G3AA21"/>
<accession>A0A2G3AA21</accession>
<protein>
    <submittedName>
        <fullName evidence="1">Uncharacterized protein</fullName>
    </submittedName>
</protein>
<dbReference type="EMBL" id="AYRZ02000002">
    <property type="protein sequence ID" value="PHT91064.1"/>
    <property type="molecule type" value="Genomic_DNA"/>
</dbReference>
<evidence type="ECO:0000313" key="1">
    <source>
        <dbReference type="EMBL" id="PHT91064.1"/>
    </source>
</evidence>
<keyword evidence="2" id="KW-1185">Reference proteome</keyword>
<reference evidence="1 2" key="1">
    <citation type="journal article" date="2014" name="Nat. Genet.">
        <title>Genome sequence of the hot pepper provides insights into the evolution of pungency in Capsicum species.</title>
        <authorList>
            <person name="Kim S."/>
            <person name="Park M."/>
            <person name="Yeom S.I."/>
            <person name="Kim Y.M."/>
            <person name="Lee J.M."/>
            <person name="Lee H.A."/>
            <person name="Seo E."/>
            <person name="Choi J."/>
            <person name="Cheong K."/>
            <person name="Kim K.T."/>
            <person name="Jung K."/>
            <person name="Lee G.W."/>
            <person name="Oh S.K."/>
            <person name="Bae C."/>
            <person name="Kim S.B."/>
            <person name="Lee H.Y."/>
            <person name="Kim S.Y."/>
            <person name="Kim M.S."/>
            <person name="Kang B.C."/>
            <person name="Jo Y.D."/>
            <person name="Yang H.B."/>
            <person name="Jeong H.J."/>
            <person name="Kang W.H."/>
            <person name="Kwon J.K."/>
            <person name="Shin C."/>
            <person name="Lim J.Y."/>
            <person name="Park J.H."/>
            <person name="Huh J.H."/>
            <person name="Kim J.S."/>
            <person name="Kim B.D."/>
            <person name="Cohen O."/>
            <person name="Paran I."/>
            <person name="Suh M.C."/>
            <person name="Lee S.B."/>
            <person name="Kim Y.K."/>
            <person name="Shin Y."/>
            <person name="Noh S.J."/>
            <person name="Park J."/>
            <person name="Seo Y.S."/>
            <person name="Kwon S.Y."/>
            <person name="Kim H.A."/>
            <person name="Park J.M."/>
            <person name="Kim H.J."/>
            <person name="Choi S.B."/>
            <person name="Bosland P.W."/>
            <person name="Reeves G."/>
            <person name="Jo S.H."/>
            <person name="Lee B.W."/>
            <person name="Cho H.T."/>
            <person name="Choi H.S."/>
            <person name="Lee M.S."/>
            <person name="Yu Y."/>
            <person name="Do Choi Y."/>
            <person name="Park B.S."/>
            <person name="van Deynze A."/>
            <person name="Ashrafi H."/>
            <person name="Hill T."/>
            <person name="Kim W.T."/>
            <person name="Pai H.S."/>
            <person name="Ahn H.K."/>
            <person name="Yeam I."/>
            <person name="Giovannoni J.J."/>
            <person name="Rose J.K."/>
            <person name="Sorensen I."/>
            <person name="Lee S.J."/>
            <person name="Kim R.W."/>
            <person name="Choi I.Y."/>
            <person name="Choi B.S."/>
            <person name="Lim J.S."/>
            <person name="Lee Y.H."/>
            <person name="Choi D."/>
        </authorList>
    </citation>
    <scope>NUCLEOTIDE SEQUENCE [LARGE SCALE GENOMIC DNA]</scope>
    <source>
        <strain evidence="2">cv. CM334</strain>
    </source>
</reference>
<sequence>MDAKNRPLSTQNCNFCDRYELNLYREDEIMDSWDWSSYGKRENVFYIECKADYMLEKLNREINDDDDKDGHSLELLESEVTSKVLTFSCLLKECKIRARVICNMLGISEDYASAVDKQVSTFARSQLTDPQNIGCKIVPIVIWFTIVYVQHDGEDIDAARARVQLSSNLAFRQLPPIVPPPNPTTRGMSLKLER</sequence>